<feature type="region of interest" description="Disordered" evidence="1">
    <location>
        <begin position="81"/>
        <end position="108"/>
    </location>
</feature>
<gene>
    <name evidence="2" type="ORF">A0123_02442</name>
</gene>
<evidence type="ECO:0000256" key="1">
    <source>
        <dbReference type="SAM" id="MobiDB-lite"/>
    </source>
</evidence>
<proteinExistence type="predicted"/>
<evidence type="ECO:0000313" key="3">
    <source>
        <dbReference type="Proteomes" id="UP000077786"/>
    </source>
</evidence>
<comment type="caution">
    <text evidence="2">The sequence shown here is derived from an EMBL/GenBank/DDBJ whole genome shotgun (WGS) entry which is preliminary data.</text>
</comment>
<dbReference type="Proteomes" id="UP000077786">
    <property type="component" value="Unassembled WGS sequence"/>
</dbReference>
<dbReference type="AlphaFoldDB" id="A0A1B6VI53"/>
<dbReference type="EMBL" id="LUTU01000012">
    <property type="protein sequence ID" value="OAJ66905.1"/>
    <property type="molecule type" value="Genomic_DNA"/>
</dbReference>
<reference evidence="2 3" key="1">
    <citation type="submission" date="2016-03" db="EMBL/GenBank/DDBJ databases">
        <title>Draft genome sequence of Gluconobacter cerinus strain CECT 9110.</title>
        <authorList>
            <person name="Sainz F."/>
            <person name="Mas A."/>
            <person name="Torija M.J."/>
        </authorList>
    </citation>
    <scope>NUCLEOTIDE SEQUENCE [LARGE SCALE GENOMIC DNA]</scope>
    <source>
        <strain evidence="2 3">CECT 9110</strain>
    </source>
</reference>
<dbReference type="PATRIC" id="fig|38307.3.peg.2547"/>
<accession>A0A1B6VI53</accession>
<protein>
    <submittedName>
        <fullName evidence="2">Uncharacterized protein</fullName>
    </submittedName>
</protein>
<evidence type="ECO:0000313" key="2">
    <source>
        <dbReference type="EMBL" id="OAJ66905.1"/>
    </source>
</evidence>
<sequence>MVGRLAPASRPFRVTVHPHSFPMTDGPGVGALFVRRLLNLPGQSCGPAGEARSTTAASHPAFSLTVAVPVRKATARPSAAGVRPASAAGPHATPHQPQTCPPCSGRSGLDGLSRRPSWPVAGWAQENATVVPLSSPSMCSPHGQDGSRKTTGIRRVIKKSFYLSCKNKARFMAVFCAFSLVTKGRKGYLLLVERDWPSRQSAPNGVRAPNGTSLD</sequence>
<name>A0A1B6VI53_9PROT</name>
<organism evidence="2 3">
    <name type="scientific">Gluconobacter cerinus</name>
    <dbReference type="NCBI Taxonomy" id="38307"/>
    <lineage>
        <taxon>Bacteria</taxon>
        <taxon>Pseudomonadati</taxon>
        <taxon>Pseudomonadota</taxon>
        <taxon>Alphaproteobacteria</taxon>
        <taxon>Acetobacterales</taxon>
        <taxon>Acetobacteraceae</taxon>
        <taxon>Gluconobacter</taxon>
    </lineage>
</organism>